<dbReference type="PRINTS" id="PR00032">
    <property type="entry name" value="HTHARAC"/>
</dbReference>
<evidence type="ECO:0000313" key="6">
    <source>
        <dbReference type="Proteomes" id="UP000544872"/>
    </source>
</evidence>
<dbReference type="RefSeq" id="WP_184260064.1">
    <property type="nucleotide sequence ID" value="NZ_JACIIX010000001.1"/>
</dbReference>
<dbReference type="PROSITE" id="PS01124">
    <property type="entry name" value="HTH_ARAC_FAMILY_2"/>
    <property type="match status" value="1"/>
</dbReference>
<dbReference type="GO" id="GO:0043565">
    <property type="term" value="F:sequence-specific DNA binding"/>
    <property type="evidence" value="ECO:0007669"/>
    <property type="project" value="InterPro"/>
</dbReference>
<dbReference type="PANTHER" id="PTHR43280">
    <property type="entry name" value="ARAC-FAMILY TRANSCRIPTIONAL REGULATOR"/>
    <property type="match status" value="1"/>
</dbReference>
<dbReference type="EMBL" id="JACIIX010000001">
    <property type="protein sequence ID" value="MBB6208754.1"/>
    <property type="molecule type" value="Genomic_DNA"/>
</dbReference>
<comment type="caution">
    <text evidence="5">The sequence shown here is derived from an EMBL/GenBank/DDBJ whole genome shotgun (WGS) entry which is preliminary data.</text>
</comment>
<dbReference type="Pfam" id="PF12833">
    <property type="entry name" value="HTH_18"/>
    <property type="match status" value="1"/>
</dbReference>
<sequence>MATRKVHFSSLAEMAETMGFPPPEHPMVAVVRLDGPTTDNPRYRACAEQGVTFSNDFYSIAIKRIVSGEMHYGRTRYDFTNGSMMFTGPRQEITCTDVVMSADAIMIHIHEDFLLGSDLRDTVRRYGFFSYAVNEALHLSPKEEETVRGLMASIHGEYSTNPDEFTRDLLLSQISTLLKYADRFYKRQFLNRSIAPGSLLTRFTTALQEYFAAGRLESDGAPRIDTLAATLGVSGRYLSDALRAETGRSATDHIHQFLLEEARNLLLRPDLSVADVSYRLGFDYPQYFSRLFRKKVGMSPREYRDRTPRH</sequence>
<keyword evidence="2 5" id="KW-0238">DNA-binding</keyword>
<protein>
    <submittedName>
        <fullName evidence="5">AraC-like DNA-binding protein</fullName>
    </submittedName>
</protein>
<proteinExistence type="predicted"/>
<dbReference type="Gene3D" id="1.10.10.60">
    <property type="entry name" value="Homeodomain-like"/>
    <property type="match status" value="1"/>
</dbReference>
<name>A0A7W9ZEE7_NOVIT</name>
<evidence type="ECO:0000259" key="4">
    <source>
        <dbReference type="PROSITE" id="PS01124"/>
    </source>
</evidence>
<dbReference type="SMART" id="SM00342">
    <property type="entry name" value="HTH_ARAC"/>
    <property type="match status" value="1"/>
</dbReference>
<dbReference type="InterPro" id="IPR009057">
    <property type="entry name" value="Homeodomain-like_sf"/>
</dbReference>
<evidence type="ECO:0000256" key="1">
    <source>
        <dbReference type="ARBA" id="ARBA00023015"/>
    </source>
</evidence>
<keyword evidence="1" id="KW-0805">Transcription regulation</keyword>
<keyword evidence="3" id="KW-0804">Transcription</keyword>
<feature type="domain" description="HTH araC/xylS-type" evidence="4">
    <location>
        <begin position="201"/>
        <end position="306"/>
    </location>
</feature>
<dbReference type="AlphaFoldDB" id="A0A7W9ZEE7"/>
<organism evidence="5 6">
    <name type="scientific">Novispirillum itersonii</name>
    <name type="common">Aquaspirillum itersonii</name>
    <dbReference type="NCBI Taxonomy" id="189"/>
    <lineage>
        <taxon>Bacteria</taxon>
        <taxon>Pseudomonadati</taxon>
        <taxon>Pseudomonadota</taxon>
        <taxon>Alphaproteobacteria</taxon>
        <taxon>Rhodospirillales</taxon>
        <taxon>Novispirillaceae</taxon>
        <taxon>Novispirillum</taxon>
    </lineage>
</organism>
<dbReference type="InterPro" id="IPR018060">
    <property type="entry name" value="HTH_AraC"/>
</dbReference>
<dbReference type="SUPFAM" id="SSF46689">
    <property type="entry name" value="Homeodomain-like"/>
    <property type="match status" value="1"/>
</dbReference>
<dbReference type="Proteomes" id="UP000544872">
    <property type="component" value="Unassembled WGS sequence"/>
</dbReference>
<evidence type="ECO:0000256" key="3">
    <source>
        <dbReference type="ARBA" id="ARBA00023163"/>
    </source>
</evidence>
<gene>
    <name evidence="5" type="ORF">FHS48_000135</name>
</gene>
<evidence type="ECO:0000256" key="2">
    <source>
        <dbReference type="ARBA" id="ARBA00023125"/>
    </source>
</evidence>
<reference evidence="5 6" key="1">
    <citation type="submission" date="2020-08" db="EMBL/GenBank/DDBJ databases">
        <title>Genomic Encyclopedia of Type Strains, Phase IV (KMG-IV): sequencing the most valuable type-strain genomes for metagenomic binning, comparative biology and taxonomic classification.</title>
        <authorList>
            <person name="Goeker M."/>
        </authorList>
    </citation>
    <scope>NUCLEOTIDE SEQUENCE [LARGE SCALE GENOMIC DNA]</scope>
    <source>
        <strain evidence="5 6">DSM 11590</strain>
    </source>
</reference>
<dbReference type="InterPro" id="IPR020449">
    <property type="entry name" value="Tscrpt_reg_AraC-type_HTH"/>
</dbReference>
<accession>A0A7W9ZEE7</accession>
<dbReference type="GO" id="GO:0003700">
    <property type="term" value="F:DNA-binding transcription factor activity"/>
    <property type="evidence" value="ECO:0007669"/>
    <property type="project" value="InterPro"/>
</dbReference>
<dbReference type="PANTHER" id="PTHR43280:SF32">
    <property type="entry name" value="TRANSCRIPTIONAL REGULATORY PROTEIN"/>
    <property type="match status" value="1"/>
</dbReference>
<keyword evidence="6" id="KW-1185">Reference proteome</keyword>
<evidence type="ECO:0000313" key="5">
    <source>
        <dbReference type="EMBL" id="MBB6208754.1"/>
    </source>
</evidence>